<keyword evidence="7 12" id="KW-0547">Nucleotide-binding</keyword>
<accession>A0A1B9GX14</accession>
<evidence type="ECO:0000256" key="6">
    <source>
        <dbReference type="ARBA" id="ARBA00022679"/>
    </source>
</evidence>
<feature type="compositionally biased region" description="Low complexity" evidence="13">
    <location>
        <begin position="511"/>
        <end position="520"/>
    </location>
</feature>
<keyword evidence="17" id="KW-1185">Reference proteome</keyword>
<evidence type="ECO:0000256" key="9">
    <source>
        <dbReference type="ARBA" id="ARBA00022840"/>
    </source>
</evidence>
<dbReference type="InterPro" id="IPR033923">
    <property type="entry name" value="PAK_BD"/>
</dbReference>
<dbReference type="InterPro" id="IPR000719">
    <property type="entry name" value="Prot_kinase_dom"/>
</dbReference>
<keyword evidence="6" id="KW-0808">Transferase</keyword>
<dbReference type="CDD" id="cd01093">
    <property type="entry name" value="CRIB_PAK_like"/>
    <property type="match status" value="1"/>
</dbReference>
<dbReference type="GO" id="GO:0106310">
    <property type="term" value="F:protein serine kinase activity"/>
    <property type="evidence" value="ECO:0007669"/>
    <property type="project" value="RHEA"/>
</dbReference>
<dbReference type="InterPro" id="IPR011009">
    <property type="entry name" value="Kinase-like_dom_sf"/>
</dbReference>
<evidence type="ECO:0000256" key="8">
    <source>
        <dbReference type="ARBA" id="ARBA00022777"/>
    </source>
</evidence>
<evidence type="ECO:0000313" key="17">
    <source>
        <dbReference type="Proteomes" id="UP000092666"/>
    </source>
</evidence>
<dbReference type="PROSITE" id="PS50011">
    <property type="entry name" value="PROTEIN_KINASE_DOM"/>
    <property type="match status" value="1"/>
</dbReference>
<comment type="similarity">
    <text evidence="2">Belongs to the protein kinase superfamily. STE Ser/Thr protein kinase family. STE20 subfamily.</text>
</comment>
<reference evidence="17" key="2">
    <citation type="submission" date="2013-12" db="EMBL/GenBank/DDBJ databases">
        <title>Evolution of pathogenesis and genome organization in the Tremellales.</title>
        <authorList>
            <person name="Cuomo C."/>
            <person name="Litvintseva A."/>
            <person name="Heitman J."/>
            <person name="Chen Y."/>
            <person name="Sun S."/>
            <person name="Springer D."/>
            <person name="Dromer F."/>
            <person name="Young S."/>
            <person name="Zeng Q."/>
            <person name="Chapman S."/>
            <person name="Gujja S."/>
            <person name="Saif S."/>
            <person name="Birren B."/>
        </authorList>
    </citation>
    <scope>NUCLEOTIDE SEQUENCE [LARGE SCALE GENOMIC DNA]</scope>
    <source>
        <strain evidence="17">BCC8398</strain>
    </source>
</reference>
<evidence type="ECO:0000256" key="3">
    <source>
        <dbReference type="ARBA" id="ARBA00012513"/>
    </source>
</evidence>
<dbReference type="InterPro" id="IPR008271">
    <property type="entry name" value="Ser/Thr_kinase_AS"/>
</dbReference>
<keyword evidence="4" id="KW-0963">Cytoplasm</keyword>
<dbReference type="PANTHER" id="PTHR45832:SF22">
    <property type="entry name" value="SERINE_THREONINE-PROTEIN KINASE SAMKA-RELATED"/>
    <property type="match status" value="1"/>
</dbReference>
<dbReference type="FunFam" id="3.30.200.20:FF:000385">
    <property type="entry name" value="Non-specific serine/threonine protein kinase"/>
    <property type="match status" value="1"/>
</dbReference>
<evidence type="ECO:0000256" key="5">
    <source>
        <dbReference type="ARBA" id="ARBA00022527"/>
    </source>
</evidence>
<feature type="compositionally biased region" description="Low complexity" evidence="13">
    <location>
        <begin position="54"/>
        <end position="78"/>
    </location>
</feature>
<dbReference type="PROSITE" id="PS00108">
    <property type="entry name" value="PROTEIN_KINASE_ST"/>
    <property type="match status" value="1"/>
</dbReference>
<feature type="compositionally biased region" description="Low complexity" evidence="13">
    <location>
        <begin position="553"/>
        <end position="570"/>
    </location>
</feature>
<dbReference type="GO" id="GO:0005737">
    <property type="term" value="C:cytoplasm"/>
    <property type="evidence" value="ECO:0007669"/>
    <property type="project" value="UniProtKB-SubCell"/>
</dbReference>
<feature type="compositionally biased region" description="Pro residues" evidence="13">
    <location>
        <begin position="446"/>
        <end position="455"/>
    </location>
</feature>
<dbReference type="GO" id="GO:0005524">
    <property type="term" value="F:ATP binding"/>
    <property type="evidence" value="ECO:0007669"/>
    <property type="project" value="UniProtKB-UniRule"/>
</dbReference>
<dbReference type="GO" id="GO:0004674">
    <property type="term" value="F:protein serine/threonine kinase activity"/>
    <property type="evidence" value="ECO:0007669"/>
    <property type="project" value="UniProtKB-KW"/>
</dbReference>
<organism evidence="16 17">
    <name type="scientific">Kwoniella heveanensis BCC8398</name>
    <dbReference type="NCBI Taxonomy" id="1296120"/>
    <lineage>
        <taxon>Eukaryota</taxon>
        <taxon>Fungi</taxon>
        <taxon>Dikarya</taxon>
        <taxon>Basidiomycota</taxon>
        <taxon>Agaricomycotina</taxon>
        <taxon>Tremellomycetes</taxon>
        <taxon>Tremellales</taxon>
        <taxon>Cryptococcaceae</taxon>
        <taxon>Kwoniella</taxon>
    </lineage>
</organism>
<dbReference type="OrthoDB" id="248923at2759"/>
<dbReference type="Pfam" id="PF00069">
    <property type="entry name" value="Pkinase"/>
    <property type="match status" value="1"/>
</dbReference>
<dbReference type="Pfam" id="PF00786">
    <property type="entry name" value="PBD"/>
    <property type="match status" value="1"/>
</dbReference>
<comment type="catalytic activity">
    <reaction evidence="11">
        <text>L-seryl-[protein] + ATP = O-phospho-L-seryl-[protein] + ADP + H(+)</text>
        <dbReference type="Rhea" id="RHEA:17989"/>
        <dbReference type="Rhea" id="RHEA-COMP:9863"/>
        <dbReference type="Rhea" id="RHEA-COMP:11604"/>
        <dbReference type="ChEBI" id="CHEBI:15378"/>
        <dbReference type="ChEBI" id="CHEBI:29999"/>
        <dbReference type="ChEBI" id="CHEBI:30616"/>
        <dbReference type="ChEBI" id="CHEBI:83421"/>
        <dbReference type="ChEBI" id="CHEBI:456216"/>
        <dbReference type="EC" id="2.7.11.1"/>
    </reaction>
</comment>
<evidence type="ECO:0000313" key="16">
    <source>
        <dbReference type="EMBL" id="OCF35577.1"/>
    </source>
</evidence>
<dbReference type="GO" id="GO:0030447">
    <property type="term" value="P:filamentous growth"/>
    <property type="evidence" value="ECO:0007669"/>
    <property type="project" value="UniProtKB-ARBA"/>
</dbReference>
<sequence>MASNSDLHQPQPPVSRTVEYHRPSRNSAHYSAGTDLSLGMISSGHPQSVSSATSSPRVPQGSSSGPGGSAAPSAYRSPVISTPMGFDQAANLQPTRAAPAPPGVAPNSNSRRDSQGYPVSTSSSRQQAYQSRSSNNSPNPNRYSAGASTSYMAMTSGGGSNGVPPPRPTRAGTLPLGEHPGGAGQNGWDSMSPPLGSARSPVMTGSPSPAAVTGGSAFLQNPTPPPLHHQPVSAPGNPYATQAQSLEKSFEEAKIGLGVGVPMNVGEPKDKDLPKEPGTIGRNRSGTGKSSKDKKSVFGFMSDLLTTSKPPVISTPYDPIHLTHVGFDYNTGQYTGMPQEWQKILDENGITRAEQEENPNEVLAVVQYFKNRDVQENQGEDEVWQKMRNAGPSNQPESPTLPPKDMSREGSADGGQIRGDQFANPRAAPAPPMKSSGGPPRMQADRPPPAPPGRLPPTELTKPPRLAPGATSSGSSSPLDRSYSQRTPPTHPPKQKTLDRANTTRAPTSKPSGSGPGSIPLAKSHSQQGQRARPDQGPSGSGSGSSGGLARAQTQGSRQQQQQQQQQQPQGITPRRRDKQKENEEVIRQLQAICTPGDPNQVYKNLVKIGQGASGGVYTCHDRHGLPVAIKQMNLEKQPKQDLIINEILVMRESAHPNIVNFKDSYLWKGDLWVIMEYMEGGSLTDVVTAHCMSEAQIAAVSREVCEGLRHLHSKGVIHRDIKSDNILLSINGDVKLTDFGFCARIADPLHTKRTTMVGTPYWMAPEVVKRNEYGPKVDIWSLGILAIEMLEGEPPYLNENPVRALYLIATNGTPKIKDWERLSTLFRAYLQCTLTVDAEKRPTAEQLLKHDFFRNCAPLSSLSNMIRAARKG</sequence>
<feature type="region of interest" description="Disordered" evidence="13">
    <location>
        <begin position="260"/>
        <end position="294"/>
    </location>
</feature>
<comment type="subcellular location">
    <subcellularLocation>
        <location evidence="1">Cytoplasm</location>
    </subcellularLocation>
</comment>
<evidence type="ECO:0000259" key="14">
    <source>
        <dbReference type="PROSITE" id="PS50011"/>
    </source>
</evidence>
<proteinExistence type="inferred from homology"/>
<evidence type="ECO:0000256" key="10">
    <source>
        <dbReference type="ARBA" id="ARBA00047899"/>
    </source>
</evidence>
<dbReference type="PANTHER" id="PTHR45832">
    <property type="entry name" value="SERINE/THREONINE-PROTEIN KINASE SAMKA-RELATED-RELATED"/>
    <property type="match status" value="1"/>
</dbReference>
<dbReference type="FunFam" id="1.10.510.10:FF:000011">
    <property type="entry name" value="Non-specific serine/threonine protein kinase"/>
    <property type="match status" value="1"/>
</dbReference>
<dbReference type="SMART" id="SM00220">
    <property type="entry name" value="S_TKc"/>
    <property type="match status" value="1"/>
</dbReference>
<name>A0A1B9GX14_9TREE</name>
<dbReference type="Gene3D" id="3.90.810.10">
    <property type="entry name" value="CRIB domain"/>
    <property type="match status" value="1"/>
</dbReference>
<dbReference type="PROSITE" id="PS00107">
    <property type="entry name" value="PROTEIN_KINASE_ATP"/>
    <property type="match status" value="1"/>
</dbReference>
<evidence type="ECO:0000256" key="7">
    <source>
        <dbReference type="ARBA" id="ARBA00022741"/>
    </source>
</evidence>
<feature type="domain" description="CRIB" evidence="15">
    <location>
        <begin position="313"/>
        <end position="326"/>
    </location>
</feature>
<dbReference type="Gene3D" id="1.10.510.10">
    <property type="entry name" value="Transferase(Phosphotransferase) domain 1"/>
    <property type="match status" value="1"/>
</dbReference>
<dbReference type="Gene3D" id="3.30.200.20">
    <property type="entry name" value="Phosphorylase Kinase, domain 1"/>
    <property type="match status" value="1"/>
</dbReference>
<dbReference type="InterPro" id="IPR000095">
    <property type="entry name" value="CRIB_dom"/>
</dbReference>
<comment type="catalytic activity">
    <reaction evidence="10">
        <text>L-threonyl-[protein] + ATP = O-phospho-L-threonyl-[protein] + ADP + H(+)</text>
        <dbReference type="Rhea" id="RHEA:46608"/>
        <dbReference type="Rhea" id="RHEA-COMP:11060"/>
        <dbReference type="Rhea" id="RHEA-COMP:11605"/>
        <dbReference type="ChEBI" id="CHEBI:15378"/>
        <dbReference type="ChEBI" id="CHEBI:30013"/>
        <dbReference type="ChEBI" id="CHEBI:30616"/>
        <dbReference type="ChEBI" id="CHEBI:61977"/>
        <dbReference type="ChEBI" id="CHEBI:456216"/>
        <dbReference type="EC" id="2.7.11.1"/>
    </reaction>
</comment>
<reference evidence="16 17" key="1">
    <citation type="submission" date="2013-07" db="EMBL/GenBank/DDBJ databases">
        <title>The Genome Sequence of Cryptococcus heveanensis BCC8398.</title>
        <authorList>
            <consortium name="The Broad Institute Genome Sequencing Platform"/>
            <person name="Cuomo C."/>
            <person name="Litvintseva A."/>
            <person name="Chen Y."/>
            <person name="Heitman J."/>
            <person name="Sun S."/>
            <person name="Springer D."/>
            <person name="Dromer F."/>
            <person name="Young S.K."/>
            <person name="Zeng Q."/>
            <person name="Gargeya S."/>
            <person name="Fitzgerald M."/>
            <person name="Abouelleil A."/>
            <person name="Alvarado L."/>
            <person name="Berlin A.M."/>
            <person name="Chapman S.B."/>
            <person name="Dewar J."/>
            <person name="Goldberg J."/>
            <person name="Griggs A."/>
            <person name="Gujja S."/>
            <person name="Hansen M."/>
            <person name="Howarth C."/>
            <person name="Imamovic A."/>
            <person name="Larimer J."/>
            <person name="McCowan C."/>
            <person name="Murphy C."/>
            <person name="Pearson M."/>
            <person name="Priest M."/>
            <person name="Roberts A."/>
            <person name="Saif S."/>
            <person name="Shea T."/>
            <person name="Sykes S."/>
            <person name="Wortman J."/>
            <person name="Nusbaum C."/>
            <person name="Birren B."/>
        </authorList>
    </citation>
    <scope>NUCLEOTIDE SEQUENCE [LARGE SCALE GENOMIC DNA]</scope>
    <source>
        <strain evidence="16 17">BCC8398</strain>
    </source>
</reference>
<dbReference type="STRING" id="1296120.A0A1B9GX14"/>
<dbReference type="SUPFAM" id="SSF56112">
    <property type="entry name" value="Protein kinase-like (PK-like)"/>
    <property type="match status" value="1"/>
</dbReference>
<dbReference type="AlphaFoldDB" id="A0A1B9GX14"/>
<feature type="region of interest" description="Disordered" evidence="13">
    <location>
        <begin position="1"/>
        <end position="247"/>
    </location>
</feature>
<gene>
    <name evidence="16" type="ORF">I316_02632</name>
</gene>
<dbReference type="PROSITE" id="PS50108">
    <property type="entry name" value="CRIB"/>
    <property type="match status" value="1"/>
</dbReference>
<dbReference type="InterPro" id="IPR036936">
    <property type="entry name" value="CRIB_dom_sf"/>
</dbReference>
<dbReference type="InterPro" id="IPR017441">
    <property type="entry name" value="Protein_kinase_ATP_BS"/>
</dbReference>
<evidence type="ECO:0000256" key="1">
    <source>
        <dbReference type="ARBA" id="ARBA00004496"/>
    </source>
</evidence>
<feature type="domain" description="Protein kinase" evidence="14">
    <location>
        <begin position="603"/>
        <end position="854"/>
    </location>
</feature>
<evidence type="ECO:0000256" key="2">
    <source>
        <dbReference type="ARBA" id="ARBA00008874"/>
    </source>
</evidence>
<evidence type="ECO:0000256" key="4">
    <source>
        <dbReference type="ARBA" id="ARBA00022490"/>
    </source>
</evidence>
<evidence type="ECO:0000256" key="13">
    <source>
        <dbReference type="SAM" id="MobiDB-lite"/>
    </source>
</evidence>
<evidence type="ECO:0000256" key="12">
    <source>
        <dbReference type="PROSITE-ProRule" id="PRU10141"/>
    </source>
</evidence>
<feature type="compositionally biased region" description="Low complexity" evidence="13">
    <location>
        <begin position="467"/>
        <end position="479"/>
    </location>
</feature>
<evidence type="ECO:0000259" key="15">
    <source>
        <dbReference type="PROSITE" id="PS50108"/>
    </source>
</evidence>
<keyword evidence="5" id="KW-0723">Serine/threonine-protein kinase</keyword>
<dbReference type="SMART" id="SM00285">
    <property type="entry name" value="PBD"/>
    <property type="match status" value="1"/>
</dbReference>
<feature type="compositionally biased region" description="Polar residues" evidence="13">
    <location>
        <begin position="44"/>
        <end position="53"/>
    </location>
</feature>
<dbReference type="EMBL" id="KI669498">
    <property type="protein sequence ID" value="OCF35577.1"/>
    <property type="molecule type" value="Genomic_DNA"/>
</dbReference>
<keyword evidence="8 16" id="KW-0418">Kinase</keyword>
<protein>
    <recommendedName>
        <fullName evidence="3">non-specific serine/threonine protein kinase</fullName>
        <ecNumber evidence="3">2.7.11.1</ecNumber>
    </recommendedName>
</protein>
<feature type="binding site" evidence="12">
    <location>
        <position position="631"/>
    </location>
    <ligand>
        <name>ATP</name>
        <dbReference type="ChEBI" id="CHEBI:30616"/>
    </ligand>
</feature>
<evidence type="ECO:0000256" key="11">
    <source>
        <dbReference type="ARBA" id="ARBA00048679"/>
    </source>
</evidence>
<feature type="compositionally biased region" description="Low complexity" evidence="13">
    <location>
        <begin position="120"/>
        <end position="142"/>
    </location>
</feature>
<dbReference type="CDD" id="cd06614">
    <property type="entry name" value="STKc_PAK"/>
    <property type="match status" value="1"/>
</dbReference>
<keyword evidence="9 12" id="KW-0067">ATP-binding</keyword>
<dbReference type="Proteomes" id="UP000092666">
    <property type="component" value="Unassembled WGS sequence"/>
</dbReference>
<dbReference type="EC" id="2.7.11.1" evidence="3"/>
<feature type="region of interest" description="Disordered" evidence="13">
    <location>
        <begin position="376"/>
        <end position="584"/>
    </location>
</feature>
<dbReference type="InterPro" id="IPR051931">
    <property type="entry name" value="PAK3-like"/>
</dbReference>
<feature type="compositionally biased region" description="Polar residues" evidence="13">
    <location>
        <begin position="500"/>
        <end position="510"/>
    </location>
</feature>